<keyword evidence="5" id="KW-0998">Cell outer membrane</keyword>
<dbReference type="Gene3D" id="1.25.40.390">
    <property type="match status" value="2"/>
</dbReference>
<dbReference type="Proteomes" id="UP000007820">
    <property type="component" value="Unassembled WGS sequence"/>
</dbReference>
<dbReference type="RefSeq" id="WP_005844641.1">
    <property type="nucleotide sequence ID" value="NC_019960.1"/>
</dbReference>
<name>F9D1V2_PREDD</name>
<comment type="similarity">
    <text evidence="2">Belongs to the SusD family.</text>
</comment>
<organism evidence="9 10">
    <name type="scientific">Prevotella dentalis (strain ATCC 49559 / DSM 3688 / JCM 13448 / NCTC 12043 / ES 2772)</name>
    <name type="common">Mitsuokella dentalis</name>
    <dbReference type="NCBI Taxonomy" id="908937"/>
    <lineage>
        <taxon>Bacteria</taxon>
        <taxon>Pseudomonadati</taxon>
        <taxon>Bacteroidota</taxon>
        <taxon>Bacteroidia</taxon>
        <taxon>Bacteroidales</taxon>
        <taxon>Prevotellaceae</taxon>
        <taxon>Prevotella</taxon>
    </lineage>
</organism>
<dbReference type="InterPro" id="IPR012944">
    <property type="entry name" value="SusD_RagB_dom"/>
</dbReference>
<dbReference type="InterPro" id="IPR033985">
    <property type="entry name" value="SusD-like_N"/>
</dbReference>
<evidence type="ECO:0000256" key="4">
    <source>
        <dbReference type="ARBA" id="ARBA00023136"/>
    </source>
</evidence>
<proteinExistence type="inferred from homology"/>
<dbReference type="EMBL" id="AFPW01000011">
    <property type="protein sequence ID" value="EGQ15968.1"/>
    <property type="molecule type" value="Genomic_DNA"/>
</dbReference>
<keyword evidence="4" id="KW-0472">Membrane</keyword>
<dbReference type="PATRIC" id="fig|908937.9.peg.1012"/>
<dbReference type="EMBL" id="CP003368">
    <property type="protein sequence ID" value="AGB28307.1"/>
    <property type="molecule type" value="Genomic_DNA"/>
</dbReference>
<evidence type="ECO:0000259" key="7">
    <source>
        <dbReference type="Pfam" id="PF14322"/>
    </source>
</evidence>
<evidence type="ECO:0000313" key="8">
    <source>
        <dbReference type="EMBL" id="AGB28307.1"/>
    </source>
</evidence>
<reference evidence="9 10" key="1">
    <citation type="submission" date="2011-04" db="EMBL/GenBank/DDBJ databases">
        <authorList>
            <person name="Muzny D."/>
            <person name="Qin X."/>
            <person name="Deng J."/>
            <person name="Jiang H."/>
            <person name="Liu Y."/>
            <person name="Qu J."/>
            <person name="Song X.-Z."/>
            <person name="Zhang L."/>
            <person name="Thornton R."/>
            <person name="Coyle M."/>
            <person name="Francisco L."/>
            <person name="Jackson L."/>
            <person name="Javaid M."/>
            <person name="Korchina V."/>
            <person name="Kovar C."/>
            <person name="Mata R."/>
            <person name="Mathew T."/>
            <person name="Ngo R."/>
            <person name="Nguyen L."/>
            <person name="Nguyen N."/>
            <person name="Okwuonu G."/>
            <person name="Ongeri F."/>
            <person name="Pham C."/>
            <person name="Simmons D."/>
            <person name="Wilczek-Boney K."/>
            <person name="Hale W."/>
            <person name="Jakkamsetti A."/>
            <person name="Pham P."/>
            <person name="Ruth R."/>
            <person name="San Lucas F."/>
            <person name="Warren J."/>
            <person name="Zhang J."/>
            <person name="Zhao Z."/>
            <person name="Zhou C."/>
            <person name="Zhu D."/>
            <person name="Lee S."/>
            <person name="Bess C."/>
            <person name="Blankenburg K."/>
            <person name="Forbes L."/>
            <person name="Fu Q."/>
            <person name="Gubbala S."/>
            <person name="Hirani K."/>
            <person name="Jayaseelan J.C."/>
            <person name="Lara F."/>
            <person name="Munidasa M."/>
            <person name="Palculict T."/>
            <person name="Patil S."/>
            <person name="Pu L.-L."/>
            <person name="Saada N."/>
            <person name="Tang L."/>
            <person name="Weissenberger G."/>
            <person name="Zhu Y."/>
            <person name="Hemphill L."/>
            <person name="Shang Y."/>
            <person name="Youmans B."/>
            <person name="Ayvaz T."/>
            <person name="Ross M."/>
            <person name="Santibanez J."/>
            <person name="Aqrawi P."/>
            <person name="Gross S."/>
            <person name="Joshi V."/>
            <person name="Fowler G."/>
            <person name="Nazareth L."/>
            <person name="Reid J."/>
            <person name="Worley K."/>
            <person name="Petrosino J."/>
            <person name="Highlander S."/>
            <person name="Gibbs R."/>
        </authorList>
    </citation>
    <scope>NUCLEOTIDE SEQUENCE [LARGE SCALE GENOMIC DNA]</scope>
    <source>
        <strain evidence="9 10">DSM 3688</strain>
    </source>
</reference>
<gene>
    <name evidence="8" type="ordered locus">Prede_0966</name>
    <name evidence="9" type="ORF">HMPREF9136_0830</name>
</gene>
<evidence type="ECO:0000256" key="2">
    <source>
        <dbReference type="ARBA" id="ARBA00006275"/>
    </source>
</evidence>
<evidence type="ECO:0000256" key="5">
    <source>
        <dbReference type="ARBA" id="ARBA00023237"/>
    </source>
</evidence>
<evidence type="ECO:0000313" key="9">
    <source>
        <dbReference type="EMBL" id="EGQ15968.1"/>
    </source>
</evidence>
<dbReference type="PROSITE" id="PS51257">
    <property type="entry name" value="PROKAR_LIPOPROTEIN"/>
    <property type="match status" value="1"/>
</dbReference>
<evidence type="ECO:0000313" key="10">
    <source>
        <dbReference type="Proteomes" id="UP000007820"/>
    </source>
</evidence>
<evidence type="ECO:0000313" key="11">
    <source>
        <dbReference type="Proteomes" id="UP000010862"/>
    </source>
</evidence>
<evidence type="ECO:0000259" key="6">
    <source>
        <dbReference type="Pfam" id="PF07980"/>
    </source>
</evidence>
<accession>F9D1V2</accession>
<dbReference type="STRING" id="908937.Prede_0966"/>
<sequence>MNIKYLSIGLLALGTASCSGDFLEEKMVSTITQDYFETEQGLDQLVVSTYNAERLRHPYTEGGYCFEVGHDCGLVSGRNAENQFSTSTWTATGTWNSIPGFMNSFMGTQSRQQSGFIINCYPVIDCCNKAIVSIRSGKAVGKYATDGKYAAARLSEALFNRDYLMYTLNTLLGDVYFPQTSITSLPSNFNYSRMPSEQQWRIMIADMRYAVEHLPEEAEAFGRITKYAAAHFLAKLYLTRAQGADYGTAEYGRNADGTIDNSNPKSYLGMLYKGKVDTDLDSCIHYAGMVINSGKYAMESNYLALWKNGIDSWDNESSREIILAGVFGNGTDNYRYGNRACCLFAQTYVNNKWGIPDYTWENPSAPNTSYVNNDWGFDVFTDKQHDSRFEKSFHLEFTTALNGGTRSTKAADADYYTYTDDKNDSYTWTERQADYFNTHILPGYTRTSWGGRKAVAGEHKMGRRDLAFAIIENTKATAIDVDEADAQPFVCFARWMKKDGKYYYRPQLVENGGQYSFVSQLGEGASANHYGLENAMRTGYLSTLKYDDCNRSGANSIYGTKDVPVFRLAETYLLRAEAEGRKGNYTAAIADINVLRERAAYKAGEHRAEVLARLYPGHAELSAAERQYPYAAAGDSYARIRVDASYWDGVSVKSQQENYPAAATTDQLRFREFILNEYCREFNSEEMYYEILHHSGLQAERIQWHDQMGANAGNGSYAVGQWDTSDNTTATTGQDGKPKGAFQNYMTLKPFPQTFIDMLTDDSNTLLSEDAKKAYQNYGYNQ</sequence>
<reference evidence="8" key="2">
    <citation type="submission" date="2012-02" db="EMBL/GenBank/DDBJ databases">
        <title>Complete sequence of chromosome 1 of Prevotella dentalis DSM 3688.</title>
        <authorList>
            <consortium name="US DOE Joint Genome Institute (JGI-PGF)"/>
            <person name="Lucas S."/>
            <person name="Copeland A."/>
            <person name="Lapidus A."/>
            <person name="Glavina del Rio T."/>
            <person name="Dalin E."/>
            <person name="Tice H."/>
            <person name="Bruce D."/>
            <person name="Goodwin L."/>
            <person name="Pitluck S."/>
            <person name="Peters L."/>
            <person name="Mikhailova N."/>
            <person name="Chertkov O."/>
            <person name="Kyrpides N."/>
            <person name="Mavromatis K."/>
            <person name="Ivanova N."/>
            <person name="Brettin T."/>
            <person name="Detter J.C."/>
            <person name="Han C."/>
            <person name="Larimer F."/>
            <person name="Land M."/>
            <person name="Hauser L."/>
            <person name="Markowitz V."/>
            <person name="Cheng J.-F."/>
            <person name="Hugenholtz P."/>
            <person name="Woyke T."/>
            <person name="Wu D."/>
            <person name="Gronow S."/>
            <person name="Wellnitz S."/>
            <person name="Brambilla E."/>
            <person name="Klenk H.-P."/>
            <person name="Eisen J.A."/>
        </authorList>
    </citation>
    <scope>NUCLEOTIDE SEQUENCE [LARGE SCALE GENOMIC DNA]</scope>
    <source>
        <strain evidence="8">DSM 3688</strain>
    </source>
</reference>
<dbReference type="KEGG" id="pdt:Prede_0966"/>
<dbReference type="Pfam" id="PF14322">
    <property type="entry name" value="SusD-like_3"/>
    <property type="match status" value="1"/>
</dbReference>
<feature type="domain" description="RagB/SusD" evidence="6">
    <location>
        <begin position="520"/>
        <end position="689"/>
    </location>
</feature>
<dbReference type="GO" id="GO:0009279">
    <property type="term" value="C:cell outer membrane"/>
    <property type="evidence" value="ECO:0007669"/>
    <property type="project" value="UniProtKB-SubCell"/>
</dbReference>
<evidence type="ECO:0000256" key="1">
    <source>
        <dbReference type="ARBA" id="ARBA00004442"/>
    </source>
</evidence>
<evidence type="ECO:0000256" key="3">
    <source>
        <dbReference type="ARBA" id="ARBA00022729"/>
    </source>
</evidence>
<comment type="subcellular location">
    <subcellularLocation>
        <location evidence="1">Cell outer membrane</location>
    </subcellularLocation>
</comment>
<dbReference type="Proteomes" id="UP000010862">
    <property type="component" value="Chromosome 1"/>
</dbReference>
<keyword evidence="3" id="KW-0732">Signal</keyword>
<dbReference type="AlphaFoldDB" id="F9D1V2"/>
<dbReference type="eggNOG" id="COG0436">
    <property type="taxonomic scope" value="Bacteria"/>
</dbReference>
<feature type="domain" description="SusD-like N-terminal" evidence="7">
    <location>
        <begin position="21"/>
        <end position="238"/>
    </location>
</feature>
<reference evidence="11" key="3">
    <citation type="submission" date="2012-02" db="EMBL/GenBank/DDBJ databases">
        <title>Complete sequence of chromosome 1 of Prevotella dentalis DSM 3688.</title>
        <authorList>
            <person name="Lucas S."/>
            <person name="Copeland A."/>
            <person name="Lapidus A."/>
            <person name="Glavina del Rio T."/>
            <person name="Dalin E."/>
            <person name="Tice H."/>
            <person name="Bruce D."/>
            <person name="Goodwin L."/>
            <person name="Pitluck S."/>
            <person name="Peters L."/>
            <person name="Mikhailova N."/>
            <person name="Chertkov O."/>
            <person name="Kyrpides N."/>
            <person name="Mavromatis K."/>
            <person name="Ivanova N."/>
            <person name="Brettin T."/>
            <person name="Detter J.C."/>
            <person name="Han C."/>
            <person name="Larimer F."/>
            <person name="Land M."/>
            <person name="Hauser L."/>
            <person name="Markowitz V."/>
            <person name="Cheng J.-F."/>
            <person name="Hugenholtz P."/>
            <person name="Woyke T."/>
            <person name="Wu D."/>
            <person name="Gronow S."/>
            <person name="Wellnitz S."/>
            <person name="Brambilla E."/>
            <person name="Klenk H.-P."/>
            <person name="Eisen J.A."/>
        </authorList>
    </citation>
    <scope>NUCLEOTIDE SEQUENCE [LARGE SCALE GENOMIC DNA]</scope>
    <source>
        <strain evidence="11">ATCC 49559 / DSM 3688 / JCM 13448 / NCTC 12043 / ES 2772</strain>
    </source>
</reference>
<dbReference type="OrthoDB" id="5694214at2"/>
<dbReference type="SUPFAM" id="SSF48452">
    <property type="entry name" value="TPR-like"/>
    <property type="match status" value="1"/>
</dbReference>
<protein>
    <submittedName>
        <fullName evidence="8">RagB/SusD family protein</fullName>
    </submittedName>
</protein>
<dbReference type="Pfam" id="PF07980">
    <property type="entry name" value="SusD_RagB"/>
    <property type="match status" value="1"/>
</dbReference>
<keyword evidence="11" id="KW-1185">Reference proteome</keyword>
<dbReference type="InterPro" id="IPR011990">
    <property type="entry name" value="TPR-like_helical_dom_sf"/>
</dbReference>
<dbReference type="HOGENOM" id="CLU_015553_1_4_10"/>